<reference evidence="1 2" key="1">
    <citation type="submission" date="2017-12" db="EMBL/GenBank/DDBJ databases">
        <authorList>
            <consortium name="DOE Joint Genome Institute"/>
            <person name="Haridas S."/>
            <person name="Kjaerbolling I."/>
            <person name="Vesth T.C."/>
            <person name="Frisvad J.C."/>
            <person name="Nybo J.L."/>
            <person name="Theobald S."/>
            <person name="Kuo A."/>
            <person name="Bowyer P."/>
            <person name="Matsuda Y."/>
            <person name="Mondo S."/>
            <person name="Lyhne E.K."/>
            <person name="Kogle M.E."/>
            <person name="Clum A."/>
            <person name="Lipzen A."/>
            <person name="Salamov A."/>
            <person name="Ngan C.Y."/>
            <person name="Daum C."/>
            <person name="Chiniquy J."/>
            <person name="Barry K."/>
            <person name="LaButti K."/>
            <person name="Simmons B.A."/>
            <person name="Magnuson J.K."/>
            <person name="Mortensen U.H."/>
            <person name="Larsen T.O."/>
            <person name="Grigoriev I.V."/>
            <person name="Baker S.E."/>
            <person name="Andersen M.R."/>
            <person name="Nordberg H.P."/>
            <person name="Cantor M.N."/>
            <person name="Hua S.X."/>
        </authorList>
    </citation>
    <scope>NUCLEOTIDE SEQUENCE [LARGE SCALE GENOMIC DNA]</scope>
    <source>
        <strain evidence="1 2">CBS 102.13</strain>
    </source>
</reference>
<dbReference type="RefSeq" id="XP_024675485.1">
    <property type="nucleotide sequence ID" value="XM_024820822.1"/>
</dbReference>
<keyword evidence="2" id="KW-1185">Reference proteome</keyword>
<dbReference type="Proteomes" id="UP000234585">
    <property type="component" value="Unassembled WGS sequence"/>
</dbReference>
<proteinExistence type="predicted"/>
<evidence type="ECO:0000313" key="1">
    <source>
        <dbReference type="EMBL" id="PLB41473.1"/>
    </source>
</evidence>
<sequence>MVYSEGDDEGRIHDDVVFFFSCRFGVVIVLEGFASANEADHRGAATAVIGIHSETNHAWGGLIFQTQRALASRAADDVERHGVGRGIRRWMGGNALGGVGLWLDLERGRAHGVDNRRDRNHFARQPRSPFK</sequence>
<organism evidence="1 2">
    <name type="scientific">Aspergillus candidus</name>
    <dbReference type="NCBI Taxonomy" id="41067"/>
    <lineage>
        <taxon>Eukaryota</taxon>
        <taxon>Fungi</taxon>
        <taxon>Dikarya</taxon>
        <taxon>Ascomycota</taxon>
        <taxon>Pezizomycotina</taxon>
        <taxon>Eurotiomycetes</taxon>
        <taxon>Eurotiomycetidae</taxon>
        <taxon>Eurotiales</taxon>
        <taxon>Aspergillaceae</taxon>
        <taxon>Aspergillus</taxon>
        <taxon>Aspergillus subgen. Circumdati</taxon>
    </lineage>
</organism>
<dbReference type="AlphaFoldDB" id="A0A2I2FLI4"/>
<accession>A0A2I2FLI4</accession>
<dbReference type="GeneID" id="36527982"/>
<gene>
    <name evidence="1" type="ORF">BDW47DRAFT_99130</name>
</gene>
<protein>
    <submittedName>
        <fullName evidence="1">Uncharacterized protein</fullName>
    </submittedName>
</protein>
<name>A0A2I2FLI4_ASPCN</name>
<evidence type="ECO:0000313" key="2">
    <source>
        <dbReference type="Proteomes" id="UP000234585"/>
    </source>
</evidence>
<dbReference type="EMBL" id="KZ559120">
    <property type="protein sequence ID" value="PLB41473.1"/>
    <property type="molecule type" value="Genomic_DNA"/>
</dbReference>